<name>A0A8J4H9S0_9PROT</name>
<organism evidence="1">
    <name type="scientific">Acidicaldus sp</name>
    <dbReference type="NCBI Taxonomy" id="1872105"/>
    <lineage>
        <taxon>Bacteria</taxon>
        <taxon>Pseudomonadati</taxon>
        <taxon>Pseudomonadota</taxon>
        <taxon>Alphaproteobacteria</taxon>
        <taxon>Acetobacterales</taxon>
        <taxon>Acetobacteraceae</taxon>
        <taxon>Acidicaldus</taxon>
    </lineage>
</organism>
<sequence>MRLIDRLPRLGRRRFLRGSAGALPATALLAGGVAVSATRVWAEDAKALKPGSAVTLVRVARDIYPHDRIPDIFYARAVLMLDAAAVSDNTLRDLLEEGVMRLDADARDRFQSPYLGVASESDRVALLEAISAGAFFKKVHGALTVSFYNQHELWPRFGYEGSSAEYGGYIHRGFDDIDWLPKS</sequence>
<dbReference type="AlphaFoldDB" id="A0A8J4H9S0"/>
<accession>A0A8J4H9S0</accession>
<evidence type="ECO:0000313" key="1">
    <source>
        <dbReference type="EMBL" id="HGC41896.1"/>
    </source>
</evidence>
<dbReference type="InterPro" id="IPR006311">
    <property type="entry name" value="TAT_signal"/>
</dbReference>
<comment type="caution">
    <text evidence="1">The sequence shown here is derived from an EMBL/GenBank/DDBJ whole genome shotgun (WGS) entry which is preliminary data.</text>
</comment>
<protein>
    <submittedName>
        <fullName evidence="1">Gluconate 2-dehydrogenase subunit 3 family protein</fullName>
    </submittedName>
</protein>
<dbReference type="PROSITE" id="PS51318">
    <property type="entry name" value="TAT"/>
    <property type="match status" value="1"/>
</dbReference>
<gene>
    <name evidence="1" type="ORF">ENY07_01555</name>
</gene>
<reference evidence="1" key="1">
    <citation type="journal article" date="2020" name="mSystems">
        <title>Genome- and Community-Level Interaction Insights into Carbon Utilization and Element Cycling Functions of Hydrothermarchaeota in Hydrothermal Sediment.</title>
        <authorList>
            <person name="Zhou Z."/>
            <person name="Liu Y."/>
            <person name="Xu W."/>
            <person name="Pan J."/>
            <person name="Luo Z.H."/>
            <person name="Li M."/>
        </authorList>
    </citation>
    <scope>NUCLEOTIDE SEQUENCE</scope>
    <source>
        <strain evidence="1">SpSt-997</strain>
    </source>
</reference>
<dbReference type="EMBL" id="DTQM01000028">
    <property type="protein sequence ID" value="HGC41896.1"/>
    <property type="molecule type" value="Genomic_DNA"/>
</dbReference>
<proteinExistence type="predicted"/>